<name>A0A182EHJ4_ONCOC</name>
<reference evidence="10" key="1">
    <citation type="submission" date="2016-06" db="UniProtKB">
        <authorList>
            <consortium name="WormBaseParasite"/>
        </authorList>
    </citation>
    <scope>IDENTIFICATION</scope>
</reference>
<protein>
    <recommendedName>
        <fullName evidence="3">Mediator of RNA polymerase II transcription subunit 23</fullName>
    </recommendedName>
    <alternativeName>
        <fullName evidence="7">Mediator complex subunit 23</fullName>
    </alternativeName>
</protein>
<dbReference type="PANTHER" id="PTHR12691">
    <property type="entry name" value="MEDIATOR OF RNA POLYMERASE II TRANSCRIPTION SUBUNIT 23"/>
    <property type="match status" value="1"/>
</dbReference>
<dbReference type="GO" id="GO:0006357">
    <property type="term" value="P:regulation of transcription by RNA polymerase II"/>
    <property type="evidence" value="ECO:0007669"/>
    <property type="project" value="TreeGrafter"/>
</dbReference>
<dbReference type="WBParaSite" id="nOo.2.0.1.t07569-RA">
    <property type="protein sequence ID" value="nOo.2.0.1.t07569-RA"/>
    <property type="gene ID" value="nOo.2.0.1.g07569"/>
</dbReference>
<dbReference type="STRING" id="42157.A0A182EHJ4"/>
<proteinExistence type="inferred from homology"/>
<evidence type="ECO:0000256" key="2">
    <source>
        <dbReference type="ARBA" id="ARBA00010222"/>
    </source>
</evidence>
<keyword evidence="9" id="KW-1185">Reference proteome</keyword>
<sequence>MQKNLHLIDYKGLRNILKLLVVERMQEVPSTITHHHRHMLLPVENMLLTLIDRQLNLLPCIFTITELHRVSSNSRAFLLPRVAKKFNDMFISFRPLTEMVTIIGRSWLYPIAAHISFPVSTPSWKLEVTTTRLHQRAHLPYKSELFAPQSFLLYTLLRQPRGKDTISYVMRQNTNLTPQRLQCDELLHMIILEAMSEMEKTDARLDDPANQYQWMNITQTVTFSLLHGNASFSRLLKILYESLSETVYRKGRDELMWVILQYVAVYIDRVSNEEMVRVAEIYNLLYSDEQTWSGADTDPLLFVRFLVPAAIWIHFYKKLGNSQTDVLPKPSGSLWRQIQFLQERTADSDPNIQNVADHNAVLAAVANAYSSDMPNFQKLVLTAIDVFLDGSPEEINTVWHLPYGIISYSKKTPLPLSLIDSLTFHARNHLFQLYTLVRLAVTTEFEYGVKQVLALLSSTLVSVNKNTNLGPAQQDRSRDLLFVLCDILSYRFISYPFPVGSKVNLMLWCYTALGNSQVQMNIALCSALEQVMLRYWMWNSPQEMFYLSNAFLGMEMTAEMMQRCNVNFCWPLSINRTYSSQLIGCSVDDGAADTVIYDELMHRVIQEVHQVQEIIYAQGLAAEEQLLKFFSGERRQTIFCVVYNMLFETKKIHPVIYSVLNSMNSKELTATINKFTDYFIFIFKKNLPSDDQQFAAMIGILNDMAFNLHLIPLDRLLTSLVLHPTDDGATEIAMLIIHSLIGSYPDLHNRITALVHIIPSNKIGNTSAAFFNKMSEYYSQFPELSYKEMEAKMRREMQIELGMRPIEQPIVSPELHMPIYYGNIMERILPIVDIILFRAIETVVADQLFTTLLMCFKPCYRYHPQPAAYMYSVLYCLDKTISHTVRARDFVLEICGQLEDRDGKYALLTPSFISDNHQLSLPSQFCQALVDRILQASNYAHQPPVFASKDWRFAEMPPAGQALTGACIELLASPHAPLISAHALIDLVFIRPLHQPYATINAVALILTALPVSFQQVFYEHIVSVLDSEALHGDPSVCFGSLENECFLLTENQLLTNLALGHAYLQHCNTVRIQYDCFM</sequence>
<dbReference type="EMBL" id="UYRW01002754">
    <property type="protein sequence ID" value="VDK86602.1"/>
    <property type="molecule type" value="Genomic_DNA"/>
</dbReference>
<evidence type="ECO:0000256" key="3">
    <source>
        <dbReference type="ARBA" id="ARBA00019696"/>
    </source>
</evidence>
<evidence type="ECO:0000256" key="5">
    <source>
        <dbReference type="ARBA" id="ARBA00023163"/>
    </source>
</evidence>
<dbReference type="OrthoDB" id="9982951at2759"/>
<dbReference type="GO" id="GO:0005667">
    <property type="term" value="C:transcription regulator complex"/>
    <property type="evidence" value="ECO:0007669"/>
    <property type="project" value="TreeGrafter"/>
</dbReference>
<dbReference type="InterPro" id="IPR021629">
    <property type="entry name" value="Mediator_Med23"/>
</dbReference>
<evidence type="ECO:0000313" key="9">
    <source>
        <dbReference type="Proteomes" id="UP000271087"/>
    </source>
</evidence>
<evidence type="ECO:0000256" key="7">
    <source>
        <dbReference type="ARBA" id="ARBA00031961"/>
    </source>
</evidence>
<evidence type="ECO:0000256" key="4">
    <source>
        <dbReference type="ARBA" id="ARBA00023015"/>
    </source>
</evidence>
<keyword evidence="6" id="KW-0539">Nucleus</keyword>
<dbReference type="Pfam" id="PF11573">
    <property type="entry name" value="Med23"/>
    <property type="match status" value="2"/>
</dbReference>
<comment type="subcellular location">
    <subcellularLocation>
        <location evidence="1">Nucleus</location>
    </subcellularLocation>
</comment>
<evidence type="ECO:0000313" key="10">
    <source>
        <dbReference type="WBParaSite" id="nOo.2.0.1.t07569-RA"/>
    </source>
</evidence>
<keyword evidence="5" id="KW-0804">Transcription</keyword>
<evidence type="ECO:0000256" key="1">
    <source>
        <dbReference type="ARBA" id="ARBA00004123"/>
    </source>
</evidence>
<evidence type="ECO:0000313" key="8">
    <source>
        <dbReference type="EMBL" id="VDK86602.1"/>
    </source>
</evidence>
<organism evidence="10">
    <name type="scientific">Onchocerca ochengi</name>
    <name type="common">Filarial nematode worm</name>
    <dbReference type="NCBI Taxonomy" id="42157"/>
    <lineage>
        <taxon>Eukaryota</taxon>
        <taxon>Metazoa</taxon>
        <taxon>Ecdysozoa</taxon>
        <taxon>Nematoda</taxon>
        <taxon>Chromadorea</taxon>
        <taxon>Rhabditida</taxon>
        <taxon>Spirurina</taxon>
        <taxon>Spiruromorpha</taxon>
        <taxon>Filarioidea</taxon>
        <taxon>Onchocercidae</taxon>
        <taxon>Onchocerca</taxon>
    </lineage>
</organism>
<comment type="similarity">
    <text evidence="2">Belongs to the Mediator complex subunit 23 family.</text>
</comment>
<dbReference type="GO" id="GO:0016592">
    <property type="term" value="C:mediator complex"/>
    <property type="evidence" value="ECO:0007669"/>
    <property type="project" value="TreeGrafter"/>
</dbReference>
<gene>
    <name evidence="8" type="ORF">NOO_LOCUS7569</name>
</gene>
<reference evidence="8 9" key="2">
    <citation type="submission" date="2018-08" db="EMBL/GenBank/DDBJ databases">
        <authorList>
            <person name="Laetsch R D."/>
            <person name="Stevens L."/>
            <person name="Kumar S."/>
            <person name="Blaxter L. M."/>
        </authorList>
    </citation>
    <scope>NUCLEOTIDE SEQUENCE [LARGE SCALE GENOMIC DNA]</scope>
</reference>
<dbReference type="GO" id="GO:0010628">
    <property type="term" value="P:positive regulation of gene expression"/>
    <property type="evidence" value="ECO:0007669"/>
    <property type="project" value="TreeGrafter"/>
</dbReference>
<evidence type="ECO:0000256" key="6">
    <source>
        <dbReference type="ARBA" id="ARBA00023242"/>
    </source>
</evidence>
<dbReference type="PANTHER" id="PTHR12691:SF10">
    <property type="entry name" value="MEDIATOR OF RNA POLYMERASE II TRANSCRIPTION SUBUNIT 23"/>
    <property type="match status" value="1"/>
</dbReference>
<dbReference type="Proteomes" id="UP000271087">
    <property type="component" value="Unassembled WGS sequence"/>
</dbReference>
<keyword evidence="4" id="KW-0805">Transcription regulation</keyword>
<dbReference type="AlphaFoldDB" id="A0A182EHJ4"/>
<accession>A0A182EHJ4</accession>